<reference evidence="1 2" key="1">
    <citation type="submission" date="2011-02" db="EMBL/GenBank/DDBJ databases">
        <title>The Genome Sequence of Sphaeroforma arctica JP610.</title>
        <authorList>
            <consortium name="The Broad Institute Genome Sequencing Platform"/>
            <person name="Russ C."/>
            <person name="Cuomo C."/>
            <person name="Young S.K."/>
            <person name="Zeng Q."/>
            <person name="Gargeya S."/>
            <person name="Alvarado L."/>
            <person name="Berlin A."/>
            <person name="Chapman S.B."/>
            <person name="Chen Z."/>
            <person name="Freedman E."/>
            <person name="Gellesch M."/>
            <person name="Goldberg J."/>
            <person name="Griggs A."/>
            <person name="Gujja S."/>
            <person name="Heilman E."/>
            <person name="Heiman D."/>
            <person name="Howarth C."/>
            <person name="Mehta T."/>
            <person name="Neiman D."/>
            <person name="Pearson M."/>
            <person name="Roberts A."/>
            <person name="Saif S."/>
            <person name="Shea T."/>
            <person name="Shenoy N."/>
            <person name="Sisk P."/>
            <person name="Stolte C."/>
            <person name="Sykes S."/>
            <person name="White J."/>
            <person name="Yandava C."/>
            <person name="Burger G."/>
            <person name="Gray M.W."/>
            <person name="Holland P.W.H."/>
            <person name="King N."/>
            <person name="Lang F.B.F."/>
            <person name="Roger A.J."/>
            <person name="Ruiz-Trillo I."/>
            <person name="Haas B."/>
            <person name="Nusbaum C."/>
            <person name="Birren B."/>
        </authorList>
    </citation>
    <scope>NUCLEOTIDE SEQUENCE [LARGE SCALE GENOMIC DNA]</scope>
    <source>
        <strain evidence="1 2">JP610</strain>
    </source>
</reference>
<evidence type="ECO:0000313" key="2">
    <source>
        <dbReference type="Proteomes" id="UP000054560"/>
    </source>
</evidence>
<sequence length="63" mass="7467">MVGKFKNVYQHLDFFEKDIQTRLLADVKYFTDQLSQLDRVKGPSHELEKYVESRVYDANRVAS</sequence>
<dbReference type="AlphaFoldDB" id="A0A0L0G2C4"/>
<dbReference type="RefSeq" id="XP_014156245.1">
    <property type="nucleotide sequence ID" value="XM_014300770.1"/>
</dbReference>
<dbReference type="OrthoDB" id="10259024at2759"/>
<name>A0A0L0G2C4_9EUKA</name>
<dbReference type="Proteomes" id="UP000054560">
    <property type="component" value="Unassembled WGS sequence"/>
</dbReference>
<protein>
    <submittedName>
        <fullName evidence="1">Uncharacterized protein</fullName>
    </submittedName>
</protein>
<organism evidence="1 2">
    <name type="scientific">Sphaeroforma arctica JP610</name>
    <dbReference type="NCBI Taxonomy" id="667725"/>
    <lineage>
        <taxon>Eukaryota</taxon>
        <taxon>Ichthyosporea</taxon>
        <taxon>Ichthyophonida</taxon>
        <taxon>Sphaeroforma</taxon>
    </lineage>
</organism>
<dbReference type="EMBL" id="KQ241936">
    <property type="protein sequence ID" value="KNC82343.1"/>
    <property type="molecule type" value="Genomic_DNA"/>
</dbReference>
<gene>
    <name evidence="1" type="ORF">SARC_05382</name>
</gene>
<evidence type="ECO:0000313" key="1">
    <source>
        <dbReference type="EMBL" id="KNC82343.1"/>
    </source>
</evidence>
<proteinExistence type="predicted"/>
<accession>A0A0L0G2C4</accession>
<dbReference type="GeneID" id="25905886"/>
<keyword evidence="2" id="KW-1185">Reference proteome</keyword>